<dbReference type="Pfam" id="PF01697">
    <property type="entry name" value="Glyco_transf_92"/>
    <property type="match status" value="1"/>
</dbReference>
<evidence type="ECO:0000256" key="5">
    <source>
        <dbReference type="ARBA" id="ARBA00022692"/>
    </source>
</evidence>
<keyword evidence="3" id="KW-0328">Glycosyltransferase</keyword>
<dbReference type="AlphaFoldDB" id="A0A8W7NZY6"/>
<evidence type="ECO:0000256" key="2">
    <source>
        <dbReference type="ARBA" id="ARBA00007647"/>
    </source>
</evidence>
<protein>
    <recommendedName>
        <fullName evidence="11">Glycosyltransferase family 92 protein</fullName>
    </recommendedName>
</protein>
<evidence type="ECO:0000256" key="6">
    <source>
        <dbReference type="ARBA" id="ARBA00022989"/>
    </source>
</evidence>
<dbReference type="PANTHER" id="PTHR21461">
    <property type="entry name" value="GLYCOSYLTRANSFERASE FAMILY 92 PROTEIN"/>
    <property type="match status" value="1"/>
</dbReference>
<comment type="subcellular location">
    <subcellularLocation>
        <location evidence="1">Membrane</location>
        <topology evidence="1">Single-pass membrane protein</topology>
    </subcellularLocation>
</comment>
<evidence type="ECO:0000256" key="9">
    <source>
        <dbReference type="SAM" id="Phobius"/>
    </source>
</evidence>
<organism evidence="10">
    <name type="scientific">Anopheles coluzzii</name>
    <name type="common">African malaria mosquito</name>
    <dbReference type="NCBI Taxonomy" id="1518534"/>
    <lineage>
        <taxon>Eukaryota</taxon>
        <taxon>Metazoa</taxon>
        <taxon>Ecdysozoa</taxon>
        <taxon>Arthropoda</taxon>
        <taxon>Hexapoda</taxon>
        <taxon>Insecta</taxon>
        <taxon>Pterygota</taxon>
        <taxon>Neoptera</taxon>
        <taxon>Endopterygota</taxon>
        <taxon>Diptera</taxon>
        <taxon>Nematocera</taxon>
        <taxon>Culicoidea</taxon>
        <taxon>Culicidae</taxon>
        <taxon>Anophelinae</taxon>
        <taxon>Anopheles</taxon>
    </lineage>
</organism>
<dbReference type="EnsemblMetazoa" id="ACOM022385-RA">
    <property type="protein sequence ID" value="ACOM022385-PA.1"/>
    <property type="gene ID" value="ACOM022385"/>
</dbReference>
<evidence type="ECO:0000313" key="10">
    <source>
        <dbReference type="EnsemblMetazoa" id="ACOM022385-PA.1"/>
    </source>
</evidence>
<dbReference type="GO" id="GO:0005737">
    <property type="term" value="C:cytoplasm"/>
    <property type="evidence" value="ECO:0007669"/>
    <property type="project" value="TreeGrafter"/>
</dbReference>
<evidence type="ECO:0000256" key="4">
    <source>
        <dbReference type="ARBA" id="ARBA00022679"/>
    </source>
</evidence>
<keyword evidence="4" id="KW-0808">Transferase</keyword>
<evidence type="ECO:0008006" key="11">
    <source>
        <dbReference type="Google" id="ProtNLM"/>
    </source>
</evidence>
<accession>A0A8W7NZY6</accession>
<sequence length="688" mass="77919">MLLMVTPEATFANIWPNTTTVAAAVAAMSSRTKRMKKTSWGARERAGMSFLIVVAFFAVFGLIILTEVLMIDDRGRAGSIIVRHGSNGGRFGESVPDYDDVKDDYLDDTGIFVRETKYGGAAVKNILKNQKDLKNSIGISVLTDSAEPRNPPVVPWGQMLPSKIEQTLPRFPADMKPTDGSWEIVNGTRYKFFVFSAFYDRRDGKLVRVIGATKTRGPEKVWCRFWYQTGVNSTKYRSASVMARVKIIRENWNLKYSACFILCPIRGPYPEIPHAVSVVSKIRAAPGNVLMLRNTDNDPDFTNRTFSNIPNSIGVCVKPLHFNYDQALYLLEFLELNNLLGVSHFTFYNHTIGPKASCVLQHYVNGDLPQHIVPYEDASPAKARNSSTVDTTDASYHMPTKYNEDNTAQLKPKITVNILPWNLRMRSQKEIRTEGLFASLNDCLYRSMYRYSHVALIDLDEFIIPHHNDTLIDLITWLSKRINNRNTGAYSFQNAFFYLQFADDEHMYTASDRQAHLRAALTTQRKTRRRSKLHPQKQRSKYICKPEAVIEAGNHFVWEFCPGRGSLNVPADAAILHHYRVCEFGGDDCIKTPSIVDRTAHRYSNRLLDRVGTVYNYLKDVCSLPDVPRAPTKPPPTRKKELKIRIPLKPESDKKTAETTKPHPNGISNGAITQQSATVPMEVILKTR</sequence>
<evidence type="ECO:0000256" key="3">
    <source>
        <dbReference type="ARBA" id="ARBA00022676"/>
    </source>
</evidence>
<evidence type="ECO:0000256" key="7">
    <source>
        <dbReference type="ARBA" id="ARBA00023136"/>
    </source>
</evidence>
<dbReference type="Proteomes" id="UP000075882">
    <property type="component" value="Unassembled WGS sequence"/>
</dbReference>
<dbReference type="PANTHER" id="PTHR21461:SF40">
    <property type="entry name" value="GLYCOSYLTRANSFERASE FAMILY 92 PROTEIN"/>
    <property type="match status" value="1"/>
</dbReference>
<proteinExistence type="inferred from homology"/>
<dbReference type="GO" id="GO:0016020">
    <property type="term" value="C:membrane"/>
    <property type="evidence" value="ECO:0007669"/>
    <property type="project" value="UniProtKB-SubCell"/>
</dbReference>
<keyword evidence="5 9" id="KW-0812">Transmembrane</keyword>
<keyword evidence="7 9" id="KW-0472">Membrane</keyword>
<dbReference type="InterPro" id="IPR008166">
    <property type="entry name" value="Glyco_transf_92"/>
</dbReference>
<feature type="region of interest" description="Disordered" evidence="8">
    <location>
        <begin position="628"/>
        <end position="674"/>
    </location>
</feature>
<feature type="transmembrane region" description="Helical" evidence="9">
    <location>
        <begin position="50"/>
        <end position="71"/>
    </location>
</feature>
<reference evidence="10" key="1">
    <citation type="submission" date="2022-08" db="UniProtKB">
        <authorList>
            <consortium name="EnsemblMetazoa"/>
        </authorList>
    </citation>
    <scope>IDENTIFICATION</scope>
</reference>
<evidence type="ECO:0000256" key="8">
    <source>
        <dbReference type="SAM" id="MobiDB-lite"/>
    </source>
</evidence>
<feature type="transmembrane region" description="Helical" evidence="9">
    <location>
        <begin position="12"/>
        <end position="29"/>
    </location>
</feature>
<dbReference type="GO" id="GO:0016757">
    <property type="term" value="F:glycosyltransferase activity"/>
    <property type="evidence" value="ECO:0007669"/>
    <property type="project" value="UniProtKB-KW"/>
</dbReference>
<feature type="compositionally biased region" description="Basic and acidic residues" evidence="8">
    <location>
        <begin position="648"/>
        <end position="661"/>
    </location>
</feature>
<comment type="similarity">
    <text evidence="2">Belongs to the glycosyltransferase 92 family.</text>
</comment>
<name>A0A8W7NZY6_ANOCL</name>
<evidence type="ECO:0000256" key="1">
    <source>
        <dbReference type="ARBA" id="ARBA00004167"/>
    </source>
</evidence>
<dbReference type="VEuPathDB" id="VectorBase:ACON2_031779"/>
<keyword evidence="6 9" id="KW-1133">Transmembrane helix</keyword>